<name>X6NCB1_RETFI</name>
<dbReference type="EMBL" id="ASPP01010336">
    <property type="protein sequence ID" value="ETO22952.1"/>
    <property type="molecule type" value="Genomic_DNA"/>
</dbReference>
<evidence type="ECO:0000256" key="1">
    <source>
        <dbReference type="SAM" id="MobiDB-lite"/>
    </source>
</evidence>
<gene>
    <name evidence="2" type="ORF">RFI_14240</name>
</gene>
<feature type="non-terminal residue" evidence="2">
    <location>
        <position position="122"/>
    </location>
</feature>
<protein>
    <submittedName>
        <fullName evidence="2">Uncharacterized protein</fullName>
    </submittedName>
</protein>
<keyword evidence="3" id="KW-1185">Reference proteome</keyword>
<reference evidence="2 3" key="1">
    <citation type="journal article" date="2013" name="Curr. Biol.">
        <title>The Genome of the Foraminiferan Reticulomyxa filosa.</title>
        <authorList>
            <person name="Glockner G."/>
            <person name="Hulsmann N."/>
            <person name="Schleicher M."/>
            <person name="Noegel A.A."/>
            <person name="Eichinger L."/>
            <person name="Gallinger C."/>
            <person name="Pawlowski J."/>
            <person name="Sierra R."/>
            <person name="Euteneuer U."/>
            <person name="Pillet L."/>
            <person name="Moustafa A."/>
            <person name="Platzer M."/>
            <person name="Groth M."/>
            <person name="Szafranski K."/>
            <person name="Schliwa M."/>
        </authorList>
    </citation>
    <scope>NUCLEOTIDE SEQUENCE [LARGE SCALE GENOMIC DNA]</scope>
</reference>
<comment type="caution">
    <text evidence="2">The sequence shown here is derived from an EMBL/GenBank/DDBJ whole genome shotgun (WGS) entry which is preliminary data.</text>
</comment>
<dbReference type="AlphaFoldDB" id="X6NCB1"/>
<dbReference type="Proteomes" id="UP000023152">
    <property type="component" value="Unassembled WGS sequence"/>
</dbReference>
<evidence type="ECO:0000313" key="2">
    <source>
        <dbReference type="EMBL" id="ETO22952.1"/>
    </source>
</evidence>
<organism evidence="2 3">
    <name type="scientific">Reticulomyxa filosa</name>
    <dbReference type="NCBI Taxonomy" id="46433"/>
    <lineage>
        <taxon>Eukaryota</taxon>
        <taxon>Sar</taxon>
        <taxon>Rhizaria</taxon>
        <taxon>Retaria</taxon>
        <taxon>Foraminifera</taxon>
        <taxon>Monothalamids</taxon>
        <taxon>Reticulomyxidae</taxon>
        <taxon>Reticulomyxa</taxon>
    </lineage>
</organism>
<feature type="compositionally biased region" description="Polar residues" evidence="1">
    <location>
        <begin position="45"/>
        <end position="56"/>
    </location>
</feature>
<feature type="region of interest" description="Disordered" evidence="1">
    <location>
        <begin position="45"/>
        <end position="72"/>
    </location>
</feature>
<proteinExistence type="predicted"/>
<accession>X6NCB1</accession>
<evidence type="ECO:0000313" key="3">
    <source>
        <dbReference type="Proteomes" id="UP000023152"/>
    </source>
</evidence>
<sequence>MDRVQFSDPAVLMLDGMSLESLDSFLESASDSLVDTLKGEEDATLPTTAQIRLSQNVDEKKKSAEDGQGSKAVERTTILELSKLLKEFKAADNPANRAKFRDEFFFCYSNLDVVHRLAIPPQ</sequence>